<accession>A0A7J8L6W0</accession>
<evidence type="ECO:0000313" key="1">
    <source>
        <dbReference type="EMBL" id="MBA0548146.1"/>
    </source>
</evidence>
<proteinExistence type="predicted"/>
<protein>
    <submittedName>
        <fullName evidence="1">Uncharacterized protein</fullName>
    </submittedName>
</protein>
<evidence type="ECO:0000313" key="2">
    <source>
        <dbReference type="Proteomes" id="UP000593572"/>
    </source>
</evidence>
<gene>
    <name evidence="1" type="ORF">Golob_019261</name>
</gene>
<organism evidence="1 2">
    <name type="scientific">Gossypium lobatum</name>
    <dbReference type="NCBI Taxonomy" id="34289"/>
    <lineage>
        <taxon>Eukaryota</taxon>
        <taxon>Viridiplantae</taxon>
        <taxon>Streptophyta</taxon>
        <taxon>Embryophyta</taxon>
        <taxon>Tracheophyta</taxon>
        <taxon>Spermatophyta</taxon>
        <taxon>Magnoliopsida</taxon>
        <taxon>eudicotyledons</taxon>
        <taxon>Gunneridae</taxon>
        <taxon>Pentapetalae</taxon>
        <taxon>rosids</taxon>
        <taxon>malvids</taxon>
        <taxon>Malvales</taxon>
        <taxon>Malvaceae</taxon>
        <taxon>Malvoideae</taxon>
        <taxon>Gossypium</taxon>
    </lineage>
</organism>
<dbReference type="Proteomes" id="UP000593572">
    <property type="component" value="Unassembled WGS sequence"/>
</dbReference>
<reference evidence="1 2" key="1">
    <citation type="journal article" date="2019" name="Genome Biol. Evol.">
        <title>Insights into the evolution of the New World diploid cottons (Gossypium, subgenus Houzingenia) based on genome sequencing.</title>
        <authorList>
            <person name="Grover C.E."/>
            <person name="Arick M.A. 2nd"/>
            <person name="Thrash A."/>
            <person name="Conover J.L."/>
            <person name="Sanders W.S."/>
            <person name="Peterson D.G."/>
            <person name="Frelichowski J.E."/>
            <person name="Scheffler J.A."/>
            <person name="Scheffler B.E."/>
            <person name="Wendel J.F."/>
        </authorList>
    </citation>
    <scope>NUCLEOTIDE SEQUENCE [LARGE SCALE GENOMIC DNA]</scope>
    <source>
        <strain evidence="1">157</strain>
        <tissue evidence="1">Leaf</tissue>
    </source>
</reference>
<sequence length="149" mass="16747">MSFVQENEALSNRSLTKHLSSLEWRALENHVVHINFDAAFSQHFLDLLRGWWLGMKGGDSLQIDSGKSDILFICCGSFCMLSSSEGSGATYEDQLPHLGGPRKQWRFFTVYDVIGDAICFVLFQGKPLIEPSTWMASVEALPMWVLDGQ</sequence>
<dbReference type="AlphaFoldDB" id="A0A7J8L6W0"/>
<keyword evidence="2" id="KW-1185">Reference proteome</keyword>
<name>A0A7J8L6W0_9ROSI</name>
<comment type="caution">
    <text evidence="1">The sequence shown here is derived from an EMBL/GenBank/DDBJ whole genome shotgun (WGS) entry which is preliminary data.</text>
</comment>
<dbReference type="EMBL" id="JABEZX010000001">
    <property type="protein sequence ID" value="MBA0548146.1"/>
    <property type="molecule type" value="Genomic_DNA"/>
</dbReference>